<keyword evidence="5" id="KW-1185">Reference proteome</keyword>
<dbReference type="Proteomes" id="UP000320239">
    <property type="component" value="Unassembled WGS sequence"/>
</dbReference>
<accession>A0A561VQF6</accession>
<evidence type="ECO:0000259" key="3">
    <source>
        <dbReference type="Pfam" id="PF00561"/>
    </source>
</evidence>
<evidence type="ECO:0000256" key="2">
    <source>
        <dbReference type="SAM" id="MobiDB-lite"/>
    </source>
</evidence>
<reference evidence="4 5" key="1">
    <citation type="submission" date="2019-06" db="EMBL/GenBank/DDBJ databases">
        <title>Sequencing the genomes of 1000 actinobacteria strains.</title>
        <authorList>
            <person name="Klenk H.-P."/>
        </authorList>
    </citation>
    <scope>NUCLEOTIDE SEQUENCE [LARGE SCALE GENOMIC DNA]</scope>
    <source>
        <strain evidence="4 5">DSM 43866</strain>
    </source>
</reference>
<protein>
    <submittedName>
        <fullName evidence="4">Pimeloyl-ACP methyl ester carboxylesterase</fullName>
    </submittedName>
</protein>
<sequence length="398" mass="42066">MSPSRAARRAGVAGAVLGVAAAGLATAFAVERVLVRRSVNKPGDPYVDEPFGAQPFDEQLTVTAADGTELHVEIVLPGQPGAPAAGRPGVAGEGRAGVAGEGRAGVAGEGRAGVAGEERAGADEGKPTIVFVHGFALDMGTFYFQRKVLAERGEHRLVFYDQPGHGRSSKLHSGTYDIAALGRSLAAVLDATVPDGRIILVGHSMGGMTIMAFAEQYPEWFGNRVVGVVLMSTSAGLFDKATLGVTNVVARASAPFFPLWDKAARLGGGTIDRARVASSDLAWLLTRRYGFGEARPSPTLVTFVESMNSRTSVETLTKYLNTLYRHSRLPALSALRGVPVLVVVGTRDYLTPVTHSEQIIEQLPEAELLKVENSGHVVMLEKADEVNAALIPFLEKIS</sequence>
<dbReference type="Gene3D" id="3.40.50.1820">
    <property type="entry name" value="alpha/beta hydrolase"/>
    <property type="match status" value="1"/>
</dbReference>
<dbReference type="OrthoDB" id="5422338at2"/>
<feature type="region of interest" description="Disordered" evidence="2">
    <location>
        <begin position="78"/>
        <end position="103"/>
    </location>
</feature>
<evidence type="ECO:0000256" key="1">
    <source>
        <dbReference type="ARBA" id="ARBA00022559"/>
    </source>
</evidence>
<evidence type="ECO:0000313" key="5">
    <source>
        <dbReference type="Proteomes" id="UP000320239"/>
    </source>
</evidence>
<dbReference type="PRINTS" id="PR00412">
    <property type="entry name" value="EPOXHYDRLASE"/>
</dbReference>
<keyword evidence="1" id="KW-0575">Peroxidase</keyword>
<proteinExistence type="predicted"/>
<dbReference type="InterPro" id="IPR000073">
    <property type="entry name" value="AB_hydrolase_1"/>
</dbReference>
<dbReference type="PANTHER" id="PTHR43433">
    <property type="entry name" value="HYDROLASE, ALPHA/BETA FOLD FAMILY PROTEIN"/>
    <property type="match status" value="1"/>
</dbReference>
<name>A0A561VQF6_ACTTI</name>
<dbReference type="Pfam" id="PF00561">
    <property type="entry name" value="Abhydrolase_1"/>
    <property type="match status" value="1"/>
</dbReference>
<dbReference type="AlphaFoldDB" id="A0A561VQF6"/>
<organism evidence="4 5">
    <name type="scientific">Actinoplanes teichomyceticus</name>
    <dbReference type="NCBI Taxonomy" id="1867"/>
    <lineage>
        <taxon>Bacteria</taxon>
        <taxon>Bacillati</taxon>
        <taxon>Actinomycetota</taxon>
        <taxon>Actinomycetes</taxon>
        <taxon>Micromonosporales</taxon>
        <taxon>Micromonosporaceae</taxon>
        <taxon>Actinoplanes</taxon>
    </lineage>
</organism>
<dbReference type="InterPro" id="IPR000639">
    <property type="entry name" value="Epox_hydrolase-like"/>
</dbReference>
<dbReference type="InterPro" id="IPR029058">
    <property type="entry name" value="AB_hydrolase_fold"/>
</dbReference>
<evidence type="ECO:0000313" key="4">
    <source>
        <dbReference type="EMBL" id="TWG13845.1"/>
    </source>
</evidence>
<comment type="caution">
    <text evidence="4">The sequence shown here is derived from an EMBL/GenBank/DDBJ whole genome shotgun (WGS) entry which is preliminary data.</text>
</comment>
<dbReference type="EMBL" id="VIWY01000004">
    <property type="protein sequence ID" value="TWG13845.1"/>
    <property type="molecule type" value="Genomic_DNA"/>
</dbReference>
<dbReference type="SUPFAM" id="SSF53474">
    <property type="entry name" value="alpha/beta-Hydrolases"/>
    <property type="match status" value="1"/>
</dbReference>
<feature type="domain" description="AB hydrolase-1" evidence="3">
    <location>
        <begin position="127"/>
        <end position="382"/>
    </location>
</feature>
<keyword evidence="1" id="KW-0560">Oxidoreductase</keyword>
<dbReference type="InterPro" id="IPR050471">
    <property type="entry name" value="AB_hydrolase"/>
</dbReference>
<gene>
    <name evidence="4" type="ORF">FHX34_104133</name>
</gene>
<dbReference type="PANTHER" id="PTHR43433:SF5">
    <property type="entry name" value="AB HYDROLASE-1 DOMAIN-CONTAINING PROTEIN"/>
    <property type="match status" value="1"/>
</dbReference>
<feature type="compositionally biased region" description="Gly residues" evidence="2">
    <location>
        <begin position="89"/>
        <end position="103"/>
    </location>
</feature>
<dbReference type="GO" id="GO:0004601">
    <property type="term" value="F:peroxidase activity"/>
    <property type="evidence" value="ECO:0007669"/>
    <property type="project" value="UniProtKB-KW"/>
</dbReference>